<keyword evidence="3" id="KW-0547">Nucleotide-binding</keyword>
<dbReference type="GO" id="GO:0003677">
    <property type="term" value="F:DNA binding"/>
    <property type="evidence" value="ECO:0007669"/>
    <property type="project" value="UniProtKB-KW"/>
</dbReference>
<keyword evidence="7" id="KW-0238">DNA-binding</keyword>
<dbReference type="Proteomes" id="UP000315750">
    <property type="component" value="Chromosome"/>
</dbReference>
<dbReference type="GO" id="GO:0006310">
    <property type="term" value="P:DNA recombination"/>
    <property type="evidence" value="ECO:0007669"/>
    <property type="project" value="InterPro"/>
</dbReference>
<dbReference type="InterPro" id="IPR032284">
    <property type="entry name" value="RecQ_Zn-bd"/>
</dbReference>
<evidence type="ECO:0000256" key="8">
    <source>
        <dbReference type="ARBA" id="ARBA00023235"/>
    </source>
</evidence>
<dbReference type="PROSITE" id="PS51194">
    <property type="entry name" value="HELICASE_CTER"/>
    <property type="match status" value="1"/>
</dbReference>
<comment type="similarity">
    <text evidence="1">Belongs to the helicase family. RecQ subfamily.</text>
</comment>
<dbReference type="Gene3D" id="3.40.50.300">
    <property type="entry name" value="P-loop containing nucleotide triphosphate hydrolases"/>
    <property type="match status" value="2"/>
</dbReference>
<dbReference type="Pfam" id="PF00271">
    <property type="entry name" value="Helicase_C"/>
    <property type="match status" value="1"/>
</dbReference>
<evidence type="ECO:0000313" key="15">
    <source>
        <dbReference type="EMBL" id="QDU54790.1"/>
    </source>
</evidence>
<dbReference type="Gene3D" id="1.10.10.10">
    <property type="entry name" value="Winged helix-like DNA-binding domain superfamily/Winged helix DNA-binding domain"/>
    <property type="match status" value="1"/>
</dbReference>
<dbReference type="GO" id="GO:0043590">
    <property type="term" value="C:bacterial nucleoid"/>
    <property type="evidence" value="ECO:0007669"/>
    <property type="project" value="TreeGrafter"/>
</dbReference>
<comment type="catalytic activity">
    <reaction evidence="9">
        <text>Couples ATP hydrolysis with the unwinding of duplex DNA by translocating in the 3'-5' direction.</text>
        <dbReference type="EC" id="5.6.2.4"/>
    </reaction>
</comment>
<dbReference type="InterPro" id="IPR027417">
    <property type="entry name" value="P-loop_NTPase"/>
</dbReference>
<dbReference type="InterPro" id="IPR004589">
    <property type="entry name" value="DNA_helicase_ATP-dep_RecQ"/>
</dbReference>
<dbReference type="SMART" id="SM00487">
    <property type="entry name" value="DEXDc"/>
    <property type="match status" value="1"/>
</dbReference>
<dbReference type="SUPFAM" id="SSF52540">
    <property type="entry name" value="P-loop containing nucleoside triphosphate hydrolases"/>
    <property type="match status" value="1"/>
</dbReference>
<keyword evidence="8" id="KW-0413">Isomerase</keyword>
<dbReference type="GO" id="GO:0046872">
    <property type="term" value="F:metal ion binding"/>
    <property type="evidence" value="ECO:0007669"/>
    <property type="project" value="UniProtKB-KW"/>
</dbReference>
<evidence type="ECO:0000256" key="1">
    <source>
        <dbReference type="ARBA" id="ARBA00005446"/>
    </source>
</evidence>
<gene>
    <name evidence="15" type="primary">recQ_2</name>
    <name evidence="15" type="ORF">Pan181_09730</name>
</gene>
<dbReference type="Pfam" id="PF16124">
    <property type="entry name" value="RecQ_Zn_bind"/>
    <property type="match status" value="1"/>
</dbReference>
<evidence type="ECO:0000256" key="2">
    <source>
        <dbReference type="ARBA" id="ARBA00022723"/>
    </source>
</evidence>
<dbReference type="InterPro" id="IPR001650">
    <property type="entry name" value="Helicase_C-like"/>
</dbReference>
<evidence type="ECO:0000256" key="9">
    <source>
        <dbReference type="ARBA" id="ARBA00034617"/>
    </source>
</evidence>
<dbReference type="GO" id="GO:0016787">
    <property type="term" value="F:hydrolase activity"/>
    <property type="evidence" value="ECO:0007669"/>
    <property type="project" value="UniProtKB-KW"/>
</dbReference>
<evidence type="ECO:0000313" key="16">
    <source>
        <dbReference type="Proteomes" id="UP000315750"/>
    </source>
</evidence>
<evidence type="ECO:0000256" key="11">
    <source>
        <dbReference type="ARBA" id="ARBA00044535"/>
    </source>
</evidence>
<evidence type="ECO:0000256" key="12">
    <source>
        <dbReference type="ARBA" id="ARBA00044550"/>
    </source>
</evidence>
<keyword evidence="2" id="KW-0479">Metal-binding</keyword>
<feature type="domain" description="Helicase ATP-binding" evidence="13">
    <location>
        <begin position="42"/>
        <end position="210"/>
    </location>
</feature>
<evidence type="ECO:0000256" key="7">
    <source>
        <dbReference type="ARBA" id="ARBA00023125"/>
    </source>
</evidence>
<accession>A0A518AJ99</accession>
<dbReference type="GO" id="GO:0005524">
    <property type="term" value="F:ATP binding"/>
    <property type="evidence" value="ECO:0007669"/>
    <property type="project" value="UniProtKB-KW"/>
</dbReference>
<dbReference type="FunFam" id="3.40.50.300:FF:001389">
    <property type="entry name" value="ATP-dependent DNA helicase RecQ"/>
    <property type="match status" value="1"/>
</dbReference>
<keyword evidence="16" id="KW-1185">Reference proteome</keyword>
<dbReference type="GO" id="GO:0005737">
    <property type="term" value="C:cytoplasm"/>
    <property type="evidence" value="ECO:0007669"/>
    <property type="project" value="TreeGrafter"/>
</dbReference>
<dbReference type="GO" id="GO:0009378">
    <property type="term" value="F:four-way junction helicase activity"/>
    <property type="evidence" value="ECO:0007669"/>
    <property type="project" value="TreeGrafter"/>
</dbReference>
<name>A0A518AJ99_9BACT</name>
<feature type="domain" description="Helicase C-terminal" evidence="14">
    <location>
        <begin position="234"/>
        <end position="384"/>
    </location>
</feature>
<dbReference type="EMBL" id="CP036278">
    <property type="protein sequence ID" value="QDU54790.1"/>
    <property type="molecule type" value="Genomic_DNA"/>
</dbReference>
<dbReference type="SMART" id="SM00490">
    <property type="entry name" value="HELICc"/>
    <property type="match status" value="1"/>
</dbReference>
<keyword evidence="5 15" id="KW-0347">Helicase</keyword>
<sequence>MSSTAEDRTLDSTTLNIPDQAAEVLKSTFGFTSLRAGQGEVIRCLLAGRSSLAVFPTGSGKSLCYQLPALVLDGLTVVVSPLIALMKGQIDFLQSKGIAAARLDSSLTRDENLQVFDDLHAGRTQLLYVSPERFGNERFLKLLEQVNVALLAVDEAHCISQWGHNFRPDYLRIASLASKLSIPRVLALTATATPEVSVDIAEAFSIDEGDVVQTGFYRPNLHLHATPCKDDHERRQRLVERIKSRPVEPAIVYVTLQRTAEQVAETLMAAGIKAKAYHAGLGTERRAAIQDEFMAAGDQVIVATIAFGMGIDKANIRAVYHYNLPKGLESYMQEIGRAGRDGLSAHCELFGCADDVITLENFSYGDTPTRTAVANLVDEVLGPADAPHTDYVEVSHYELSHHHDVRDLVVRTLLTYLELENVLRPTGALFTQYRFKPLRSSAEILARFDDARASFIANVFKQSKRGRTWLTIDVAQASKTLGEPRDRIIAALDYLDQRGDLTLESTGIRHGYHIAKQVADRQGLVDLLVERFSSREQDDLERIQHVVTLAEADECLTQTLLAYFGEHRSSCGHCDRCLGGKGRPLVAAPPELVASDRKVIEQIVAERHEALATARQTTRFLCGVTSPAASRAKLRGHPSFGKLTHLPFGDVLAVCEELGLAD</sequence>
<dbReference type="InterPro" id="IPR036388">
    <property type="entry name" value="WH-like_DNA-bd_sf"/>
</dbReference>
<dbReference type="EC" id="5.6.2.4" evidence="10"/>
<dbReference type="NCBIfam" id="TIGR00614">
    <property type="entry name" value="recQ_fam"/>
    <property type="match status" value="1"/>
</dbReference>
<protein>
    <recommendedName>
        <fullName evidence="11">ATP-dependent DNA helicase RecQ</fullName>
        <ecNumber evidence="10">5.6.2.4</ecNumber>
    </recommendedName>
    <alternativeName>
        <fullName evidence="12">DNA 3'-5' helicase RecQ</fullName>
    </alternativeName>
</protein>
<dbReference type="KEGG" id="amuc:Pan181_09730"/>
<dbReference type="PANTHER" id="PTHR13710:SF105">
    <property type="entry name" value="ATP-DEPENDENT DNA HELICASE Q1"/>
    <property type="match status" value="1"/>
</dbReference>
<evidence type="ECO:0000259" key="13">
    <source>
        <dbReference type="PROSITE" id="PS51192"/>
    </source>
</evidence>
<evidence type="ECO:0000256" key="10">
    <source>
        <dbReference type="ARBA" id="ARBA00034808"/>
    </source>
</evidence>
<organism evidence="15 16">
    <name type="scientific">Aeoliella mucimassa</name>
    <dbReference type="NCBI Taxonomy" id="2527972"/>
    <lineage>
        <taxon>Bacteria</taxon>
        <taxon>Pseudomonadati</taxon>
        <taxon>Planctomycetota</taxon>
        <taxon>Planctomycetia</taxon>
        <taxon>Pirellulales</taxon>
        <taxon>Lacipirellulaceae</taxon>
        <taxon>Aeoliella</taxon>
    </lineage>
</organism>
<keyword evidence="6" id="KW-0067">ATP-binding</keyword>
<dbReference type="CDD" id="cd17920">
    <property type="entry name" value="DEXHc_RecQ"/>
    <property type="match status" value="1"/>
</dbReference>
<dbReference type="AlphaFoldDB" id="A0A518AJ99"/>
<evidence type="ECO:0000256" key="5">
    <source>
        <dbReference type="ARBA" id="ARBA00022806"/>
    </source>
</evidence>
<dbReference type="OrthoDB" id="9763310at2"/>
<dbReference type="InterPro" id="IPR011545">
    <property type="entry name" value="DEAD/DEAH_box_helicase_dom"/>
</dbReference>
<evidence type="ECO:0000256" key="3">
    <source>
        <dbReference type="ARBA" id="ARBA00022741"/>
    </source>
</evidence>
<dbReference type="GO" id="GO:0043138">
    <property type="term" value="F:3'-5' DNA helicase activity"/>
    <property type="evidence" value="ECO:0007669"/>
    <property type="project" value="UniProtKB-EC"/>
</dbReference>
<dbReference type="InterPro" id="IPR014001">
    <property type="entry name" value="Helicase_ATP-bd"/>
</dbReference>
<evidence type="ECO:0000256" key="4">
    <source>
        <dbReference type="ARBA" id="ARBA00022801"/>
    </source>
</evidence>
<dbReference type="GO" id="GO:0006281">
    <property type="term" value="P:DNA repair"/>
    <property type="evidence" value="ECO:0007669"/>
    <property type="project" value="TreeGrafter"/>
</dbReference>
<dbReference type="Pfam" id="PF00270">
    <property type="entry name" value="DEAD"/>
    <property type="match status" value="1"/>
</dbReference>
<reference evidence="15 16" key="1">
    <citation type="submission" date="2019-02" db="EMBL/GenBank/DDBJ databases">
        <title>Deep-cultivation of Planctomycetes and their phenomic and genomic characterization uncovers novel biology.</title>
        <authorList>
            <person name="Wiegand S."/>
            <person name="Jogler M."/>
            <person name="Boedeker C."/>
            <person name="Pinto D."/>
            <person name="Vollmers J."/>
            <person name="Rivas-Marin E."/>
            <person name="Kohn T."/>
            <person name="Peeters S.H."/>
            <person name="Heuer A."/>
            <person name="Rast P."/>
            <person name="Oberbeckmann S."/>
            <person name="Bunk B."/>
            <person name="Jeske O."/>
            <person name="Meyerdierks A."/>
            <person name="Storesund J.E."/>
            <person name="Kallscheuer N."/>
            <person name="Luecker S."/>
            <person name="Lage O.M."/>
            <person name="Pohl T."/>
            <person name="Merkel B.J."/>
            <person name="Hornburger P."/>
            <person name="Mueller R.-W."/>
            <person name="Bruemmer F."/>
            <person name="Labrenz M."/>
            <person name="Spormann A.M."/>
            <person name="Op den Camp H."/>
            <person name="Overmann J."/>
            <person name="Amann R."/>
            <person name="Jetten M.S.M."/>
            <person name="Mascher T."/>
            <person name="Medema M.H."/>
            <person name="Devos D.P."/>
            <person name="Kaster A.-K."/>
            <person name="Ovreas L."/>
            <person name="Rohde M."/>
            <person name="Galperin M.Y."/>
            <person name="Jogler C."/>
        </authorList>
    </citation>
    <scope>NUCLEOTIDE SEQUENCE [LARGE SCALE GENOMIC DNA]</scope>
    <source>
        <strain evidence="15 16">Pan181</strain>
    </source>
</reference>
<keyword evidence="4 15" id="KW-0378">Hydrolase</keyword>
<evidence type="ECO:0000256" key="6">
    <source>
        <dbReference type="ARBA" id="ARBA00022840"/>
    </source>
</evidence>
<dbReference type="PANTHER" id="PTHR13710">
    <property type="entry name" value="DNA HELICASE RECQ FAMILY MEMBER"/>
    <property type="match status" value="1"/>
</dbReference>
<dbReference type="PROSITE" id="PS51192">
    <property type="entry name" value="HELICASE_ATP_BIND_1"/>
    <property type="match status" value="1"/>
</dbReference>
<proteinExistence type="inferred from homology"/>
<evidence type="ECO:0000259" key="14">
    <source>
        <dbReference type="PROSITE" id="PS51194"/>
    </source>
</evidence>
<dbReference type="GO" id="GO:0030894">
    <property type="term" value="C:replisome"/>
    <property type="evidence" value="ECO:0007669"/>
    <property type="project" value="TreeGrafter"/>
</dbReference>